<keyword evidence="2" id="KW-1185">Reference proteome</keyword>
<name>A0A8H6HV57_9AGAR</name>
<evidence type="ECO:0000313" key="2">
    <source>
        <dbReference type="Proteomes" id="UP000521943"/>
    </source>
</evidence>
<protein>
    <submittedName>
        <fullName evidence="1">Uncharacterized protein</fullName>
    </submittedName>
</protein>
<sequence>MICELRFPPCHLQRQDELHGNLHDTRSMRSLRVNENTQNDESIYAPSSADSSYLAYSSPVPSASACTTGTLDRGMKFSLVRRSRGGSVTLRSKVPAVVAFPCPVLCSSIRHVSAIDTTICRHRSSCPFDSHLLHSIVSPSNPMAAIAVA</sequence>
<dbReference type="Proteomes" id="UP000521943">
    <property type="component" value="Unassembled WGS sequence"/>
</dbReference>
<dbReference type="AlphaFoldDB" id="A0A8H6HV57"/>
<reference evidence="1 2" key="1">
    <citation type="submission" date="2020-07" db="EMBL/GenBank/DDBJ databases">
        <title>Comparative genomics of pyrophilous fungi reveals a link between fire events and developmental genes.</title>
        <authorList>
            <consortium name="DOE Joint Genome Institute"/>
            <person name="Steindorff A.S."/>
            <person name="Carver A."/>
            <person name="Calhoun S."/>
            <person name="Stillman K."/>
            <person name="Liu H."/>
            <person name="Lipzen A."/>
            <person name="Pangilinan J."/>
            <person name="Labutti K."/>
            <person name="Bruns T.D."/>
            <person name="Grigoriev I.V."/>
        </authorList>
    </citation>
    <scope>NUCLEOTIDE SEQUENCE [LARGE SCALE GENOMIC DNA]</scope>
    <source>
        <strain evidence="1 2">CBS 144469</strain>
    </source>
</reference>
<accession>A0A8H6HV57</accession>
<dbReference type="EMBL" id="JACGCI010000037">
    <property type="protein sequence ID" value="KAF6753780.1"/>
    <property type="molecule type" value="Genomic_DNA"/>
</dbReference>
<evidence type="ECO:0000313" key="1">
    <source>
        <dbReference type="EMBL" id="KAF6753780.1"/>
    </source>
</evidence>
<organism evidence="1 2">
    <name type="scientific">Ephemerocybe angulata</name>
    <dbReference type="NCBI Taxonomy" id="980116"/>
    <lineage>
        <taxon>Eukaryota</taxon>
        <taxon>Fungi</taxon>
        <taxon>Dikarya</taxon>
        <taxon>Basidiomycota</taxon>
        <taxon>Agaricomycotina</taxon>
        <taxon>Agaricomycetes</taxon>
        <taxon>Agaricomycetidae</taxon>
        <taxon>Agaricales</taxon>
        <taxon>Agaricineae</taxon>
        <taxon>Psathyrellaceae</taxon>
        <taxon>Ephemerocybe</taxon>
    </lineage>
</organism>
<gene>
    <name evidence="1" type="ORF">DFP72DRAFT_393753</name>
</gene>
<comment type="caution">
    <text evidence="1">The sequence shown here is derived from an EMBL/GenBank/DDBJ whole genome shotgun (WGS) entry which is preliminary data.</text>
</comment>
<proteinExistence type="predicted"/>